<feature type="compositionally biased region" description="Polar residues" evidence="1">
    <location>
        <begin position="1"/>
        <end position="17"/>
    </location>
</feature>
<dbReference type="EnsemblPlants" id="Pp3c13_21870V3.2">
    <property type="protein sequence ID" value="PAC:32930926.CDS.1"/>
    <property type="gene ID" value="Pp3c13_21870"/>
</dbReference>
<dbReference type="EMBL" id="ABEU02000013">
    <property type="protein sequence ID" value="PNR42861.1"/>
    <property type="molecule type" value="Genomic_DNA"/>
</dbReference>
<proteinExistence type="predicted"/>
<dbReference type="PaxDb" id="3218-PP1S37_78V6.1"/>
<evidence type="ECO:0000313" key="3">
    <source>
        <dbReference type="EnsemblPlants" id="PAC:32930925.CDS.1"/>
    </source>
</evidence>
<dbReference type="SUPFAM" id="SSF54427">
    <property type="entry name" value="NTF2-like"/>
    <property type="match status" value="1"/>
</dbReference>
<dbReference type="InterPro" id="IPR009798">
    <property type="entry name" value="Wun1-like"/>
</dbReference>
<reference evidence="3" key="3">
    <citation type="submission" date="2020-12" db="UniProtKB">
        <authorList>
            <consortium name="EnsemblPlants"/>
        </authorList>
    </citation>
    <scope>IDENTIFICATION</scope>
</reference>
<protein>
    <submittedName>
        <fullName evidence="2 3">Uncharacterized protein</fullName>
    </submittedName>
</protein>
<dbReference type="AlphaFoldDB" id="A0A2K1JMU3"/>
<dbReference type="PANTHER" id="PTHR33703">
    <property type="entry name" value="OS07G0691300 PROTEIN"/>
    <property type="match status" value="1"/>
</dbReference>
<feature type="region of interest" description="Disordered" evidence="1">
    <location>
        <begin position="1"/>
        <end position="20"/>
    </location>
</feature>
<organism evidence="2">
    <name type="scientific">Physcomitrium patens</name>
    <name type="common">Spreading-leaved earth moss</name>
    <name type="synonym">Physcomitrella patens</name>
    <dbReference type="NCBI Taxonomy" id="3218"/>
    <lineage>
        <taxon>Eukaryota</taxon>
        <taxon>Viridiplantae</taxon>
        <taxon>Streptophyta</taxon>
        <taxon>Embryophyta</taxon>
        <taxon>Bryophyta</taxon>
        <taxon>Bryophytina</taxon>
        <taxon>Bryopsida</taxon>
        <taxon>Funariidae</taxon>
        <taxon>Funariales</taxon>
        <taxon>Funariaceae</taxon>
        <taxon>Physcomitrium</taxon>
    </lineage>
</organism>
<dbReference type="PANTHER" id="PTHR33703:SF1">
    <property type="entry name" value="WOUND-INDUCED PROTEIN 1"/>
    <property type="match status" value="1"/>
</dbReference>
<reference evidence="2 4" key="2">
    <citation type="journal article" date="2018" name="Plant J.">
        <title>The Physcomitrella patens chromosome-scale assembly reveals moss genome structure and evolution.</title>
        <authorList>
            <person name="Lang D."/>
            <person name="Ullrich K.K."/>
            <person name="Murat F."/>
            <person name="Fuchs J."/>
            <person name="Jenkins J."/>
            <person name="Haas F.B."/>
            <person name="Piednoel M."/>
            <person name="Gundlach H."/>
            <person name="Van Bel M."/>
            <person name="Meyberg R."/>
            <person name="Vives C."/>
            <person name="Morata J."/>
            <person name="Symeonidi A."/>
            <person name="Hiss M."/>
            <person name="Muchero W."/>
            <person name="Kamisugi Y."/>
            <person name="Saleh O."/>
            <person name="Blanc G."/>
            <person name="Decker E.L."/>
            <person name="van Gessel N."/>
            <person name="Grimwood J."/>
            <person name="Hayes R.D."/>
            <person name="Graham S.W."/>
            <person name="Gunter L.E."/>
            <person name="McDaniel S.F."/>
            <person name="Hoernstein S.N.W."/>
            <person name="Larsson A."/>
            <person name="Li F.W."/>
            <person name="Perroud P.F."/>
            <person name="Phillips J."/>
            <person name="Ranjan P."/>
            <person name="Rokshar D.S."/>
            <person name="Rothfels C.J."/>
            <person name="Schneider L."/>
            <person name="Shu S."/>
            <person name="Stevenson D.W."/>
            <person name="Thummler F."/>
            <person name="Tillich M."/>
            <person name="Villarreal Aguilar J.C."/>
            <person name="Widiez T."/>
            <person name="Wong G.K."/>
            <person name="Wymore A."/>
            <person name="Zhang Y."/>
            <person name="Zimmer A.D."/>
            <person name="Quatrano R.S."/>
            <person name="Mayer K.F.X."/>
            <person name="Goodstein D."/>
            <person name="Casacuberta J.M."/>
            <person name="Vandepoele K."/>
            <person name="Reski R."/>
            <person name="Cuming A.C."/>
            <person name="Tuskan G.A."/>
            <person name="Maumus F."/>
            <person name="Salse J."/>
            <person name="Schmutz J."/>
            <person name="Rensing S.A."/>
        </authorList>
    </citation>
    <scope>NUCLEOTIDE SEQUENCE [LARGE SCALE GENOMIC DNA]</scope>
    <source>
        <strain evidence="3 4">cv. Gransden 2004</strain>
    </source>
</reference>
<dbReference type="Pfam" id="PF07107">
    <property type="entry name" value="WI12"/>
    <property type="match status" value="1"/>
</dbReference>
<reference evidence="2 4" key="1">
    <citation type="journal article" date="2008" name="Science">
        <title>The Physcomitrella genome reveals evolutionary insights into the conquest of land by plants.</title>
        <authorList>
            <person name="Rensing S."/>
            <person name="Lang D."/>
            <person name="Zimmer A."/>
            <person name="Terry A."/>
            <person name="Salamov A."/>
            <person name="Shapiro H."/>
            <person name="Nishiyama T."/>
            <person name="Perroud P.-F."/>
            <person name="Lindquist E."/>
            <person name="Kamisugi Y."/>
            <person name="Tanahashi T."/>
            <person name="Sakakibara K."/>
            <person name="Fujita T."/>
            <person name="Oishi K."/>
            <person name="Shin-I T."/>
            <person name="Kuroki Y."/>
            <person name="Toyoda A."/>
            <person name="Suzuki Y."/>
            <person name="Hashimoto A."/>
            <person name="Yamaguchi K."/>
            <person name="Sugano A."/>
            <person name="Kohara Y."/>
            <person name="Fujiyama A."/>
            <person name="Anterola A."/>
            <person name="Aoki S."/>
            <person name="Ashton N."/>
            <person name="Barbazuk W.B."/>
            <person name="Barker E."/>
            <person name="Bennetzen J."/>
            <person name="Bezanilla M."/>
            <person name="Blankenship R."/>
            <person name="Cho S.H."/>
            <person name="Dutcher S."/>
            <person name="Estelle M."/>
            <person name="Fawcett J.A."/>
            <person name="Gundlach H."/>
            <person name="Hanada K."/>
            <person name="Heyl A."/>
            <person name="Hicks K.A."/>
            <person name="Hugh J."/>
            <person name="Lohr M."/>
            <person name="Mayer K."/>
            <person name="Melkozernov A."/>
            <person name="Murata T."/>
            <person name="Nelson D."/>
            <person name="Pils B."/>
            <person name="Prigge M."/>
            <person name="Reiss B."/>
            <person name="Renner T."/>
            <person name="Rombauts S."/>
            <person name="Rushton P."/>
            <person name="Sanderfoot A."/>
            <person name="Schween G."/>
            <person name="Shiu S.-H."/>
            <person name="Stueber K."/>
            <person name="Theodoulou F.L."/>
            <person name="Tu H."/>
            <person name="Van de Peer Y."/>
            <person name="Verrier P.J."/>
            <person name="Waters E."/>
            <person name="Wood A."/>
            <person name="Yang L."/>
            <person name="Cove D."/>
            <person name="Cuming A."/>
            <person name="Hasebe M."/>
            <person name="Lucas S."/>
            <person name="Mishler D.B."/>
            <person name="Reski R."/>
            <person name="Grigoriev I."/>
            <person name="Quatrano R.S."/>
            <person name="Boore J.L."/>
        </authorList>
    </citation>
    <scope>NUCLEOTIDE SEQUENCE [LARGE SCALE GENOMIC DNA]</scope>
    <source>
        <strain evidence="3 4">cv. Gransden 2004</strain>
    </source>
</reference>
<dbReference type="Gene3D" id="3.10.450.50">
    <property type="match status" value="1"/>
</dbReference>
<gene>
    <name evidence="2" type="ORF">PHYPA_017693</name>
</gene>
<dbReference type="Proteomes" id="UP000006727">
    <property type="component" value="Chromosome 13"/>
</dbReference>
<dbReference type="InParanoid" id="A0A2K1JMU3"/>
<dbReference type="Gramene" id="Pp3c13_21870V3.2">
    <property type="protein sequence ID" value="PAC:32930926.CDS.1"/>
    <property type="gene ID" value="Pp3c13_21870"/>
</dbReference>
<dbReference type="InterPro" id="IPR032710">
    <property type="entry name" value="NTF2-like_dom_sf"/>
</dbReference>
<sequence length="207" mass="23036">MRPEYSCNSSDGSNFSEEISDHSSAAAGSEDFVTQDENTAATLSADMQDNERILRCFYNALASGNTVLVNSLLAKDLDLWFRGPPFHQHMSKLLTGIFSFRSVTLIPSSILATRNIVIVGGESVCQEVAWVHIWTVKEGKLVQLQEYWNTAVSINSSACLTSDSCCSKRQLPLQSTSPIVWQSKLWCYKGVGHISQLFVHLYFQPFS</sequence>
<evidence type="ECO:0000313" key="2">
    <source>
        <dbReference type="EMBL" id="PNR42861.1"/>
    </source>
</evidence>
<evidence type="ECO:0000313" key="4">
    <source>
        <dbReference type="Proteomes" id="UP000006727"/>
    </source>
</evidence>
<keyword evidence="4" id="KW-1185">Reference proteome</keyword>
<dbReference type="Gramene" id="Pp3c13_21870V3.1">
    <property type="protein sequence ID" value="PAC:32930925.CDS.1"/>
    <property type="gene ID" value="Pp3c13_21870"/>
</dbReference>
<name>A0A2K1JMU3_PHYPA</name>
<dbReference type="EnsemblPlants" id="Pp3c13_21870V3.1">
    <property type="protein sequence ID" value="PAC:32930925.CDS.1"/>
    <property type="gene ID" value="Pp3c13_21870"/>
</dbReference>
<evidence type="ECO:0000256" key="1">
    <source>
        <dbReference type="SAM" id="MobiDB-lite"/>
    </source>
</evidence>
<accession>A0A2K1JMU3</accession>